<gene>
    <name evidence="1" type="ORF">ETD83_31410</name>
</gene>
<keyword evidence="2" id="KW-1185">Reference proteome</keyword>
<sequence>MSQTLAPVLITLLTLSGGWLVSTRVTDRWDRIKKQREIDLASMLEFQRVYGEFFATWKCWDTIKRYGAGPAPPEDAAWQCLQRAASIEGAIEALLAKVAGDRQLSDQDIEVLGRMRQGFQSLRKAIREDRNLDWRETANYQSFKSLAAYTASLMADLGSRGPKPDRETATANFLRITDVVHEDGWGSRPLGRGQDVG</sequence>
<dbReference type="AlphaFoldDB" id="A0A5C4J3F6"/>
<evidence type="ECO:0000313" key="2">
    <source>
        <dbReference type="Proteomes" id="UP000309174"/>
    </source>
</evidence>
<name>A0A5C4J3F6_9ACTN</name>
<dbReference type="OrthoDB" id="3078431at2"/>
<accession>A0A5C4J3F6</accession>
<organism evidence="1 2">
    <name type="scientific">Actinomadura soli</name>
    <dbReference type="NCBI Taxonomy" id="2508997"/>
    <lineage>
        <taxon>Bacteria</taxon>
        <taxon>Bacillati</taxon>
        <taxon>Actinomycetota</taxon>
        <taxon>Actinomycetes</taxon>
        <taxon>Streptosporangiales</taxon>
        <taxon>Thermomonosporaceae</taxon>
        <taxon>Actinomadura</taxon>
    </lineage>
</organism>
<protein>
    <submittedName>
        <fullName evidence="1">Uncharacterized protein</fullName>
    </submittedName>
</protein>
<comment type="caution">
    <text evidence="1">The sequence shown here is derived from an EMBL/GenBank/DDBJ whole genome shotgun (WGS) entry which is preliminary data.</text>
</comment>
<dbReference type="EMBL" id="VCKW01000218">
    <property type="protein sequence ID" value="TMQ91327.1"/>
    <property type="molecule type" value="Genomic_DNA"/>
</dbReference>
<dbReference type="RefSeq" id="WP_138648832.1">
    <property type="nucleotide sequence ID" value="NZ_VCKW01000218.1"/>
</dbReference>
<dbReference type="Proteomes" id="UP000309174">
    <property type="component" value="Unassembled WGS sequence"/>
</dbReference>
<reference evidence="1 2" key="1">
    <citation type="submission" date="2019-05" db="EMBL/GenBank/DDBJ databases">
        <title>Draft genome sequence of Actinomadura sp. 14C53.</title>
        <authorList>
            <person name="Saricaoglu S."/>
            <person name="Isik K."/>
        </authorList>
    </citation>
    <scope>NUCLEOTIDE SEQUENCE [LARGE SCALE GENOMIC DNA]</scope>
    <source>
        <strain evidence="1 2">14C53</strain>
    </source>
</reference>
<evidence type="ECO:0000313" key="1">
    <source>
        <dbReference type="EMBL" id="TMQ91327.1"/>
    </source>
</evidence>
<proteinExistence type="predicted"/>